<protein>
    <submittedName>
        <fullName evidence="2">Uncharacterized protein</fullName>
    </submittedName>
</protein>
<proteinExistence type="predicted"/>
<organism evidence="2 3">
    <name type="scientific">Massilia rubra</name>
    <dbReference type="NCBI Taxonomy" id="2607910"/>
    <lineage>
        <taxon>Bacteria</taxon>
        <taxon>Pseudomonadati</taxon>
        <taxon>Pseudomonadota</taxon>
        <taxon>Betaproteobacteria</taxon>
        <taxon>Burkholderiales</taxon>
        <taxon>Oxalobacteraceae</taxon>
        <taxon>Telluria group</taxon>
        <taxon>Massilia</taxon>
    </lineage>
</organism>
<reference evidence="2 3" key="1">
    <citation type="submission" date="2019-09" db="EMBL/GenBank/DDBJ databases">
        <title>Taxonomy of Antarctic Massilia spp.: description of Massilia rubra sp. nov., Massilia aquatica sp. nov., Massilia mucilaginosa sp. nov., Massilia frigida sp. nov. isolated from streams, lakes and regoliths.</title>
        <authorList>
            <person name="Holochova P."/>
            <person name="Sedlacek I."/>
            <person name="Kralova S."/>
            <person name="Maslanova I."/>
            <person name="Busse H.-J."/>
            <person name="Stankova E."/>
            <person name="Vrbovska V."/>
            <person name="Kovarovic V."/>
            <person name="Bartak M."/>
            <person name="Svec P."/>
            <person name="Pantucek R."/>
        </authorList>
    </citation>
    <scope>NUCLEOTIDE SEQUENCE [LARGE SCALE GENOMIC DNA]</scope>
    <source>
        <strain evidence="2 3">CCM 8692</strain>
    </source>
</reference>
<evidence type="ECO:0000256" key="1">
    <source>
        <dbReference type="SAM" id="Phobius"/>
    </source>
</evidence>
<accession>A0ABX0LQ34</accession>
<gene>
    <name evidence="2" type="ORF">F0185_14605</name>
</gene>
<sequence>MTLSTIFLCLLAAKAISELLSLFLTHPLVDLGAGLFFGLGSAAMLAGSPGNAFAWVALALALYWLVQGATALSRQKGRKAKLAGAASAASAS</sequence>
<keyword evidence="1" id="KW-1133">Transmembrane helix</keyword>
<feature type="transmembrane region" description="Helical" evidence="1">
    <location>
        <begin position="52"/>
        <end position="72"/>
    </location>
</feature>
<keyword evidence="3" id="KW-1185">Reference proteome</keyword>
<evidence type="ECO:0000313" key="2">
    <source>
        <dbReference type="EMBL" id="NHZ34803.1"/>
    </source>
</evidence>
<comment type="caution">
    <text evidence="2">The sequence shown here is derived from an EMBL/GenBank/DDBJ whole genome shotgun (WGS) entry which is preliminary data.</text>
</comment>
<dbReference type="RefSeq" id="WP_167225579.1">
    <property type="nucleotide sequence ID" value="NZ_VUYU01000008.1"/>
</dbReference>
<keyword evidence="1" id="KW-0472">Membrane</keyword>
<keyword evidence="1" id="KW-0812">Transmembrane</keyword>
<dbReference type="Proteomes" id="UP000785613">
    <property type="component" value="Unassembled WGS sequence"/>
</dbReference>
<name>A0ABX0LQ34_9BURK</name>
<dbReference type="EMBL" id="VUYU01000008">
    <property type="protein sequence ID" value="NHZ34803.1"/>
    <property type="molecule type" value="Genomic_DNA"/>
</dbReference>
<evidence type="ECO:0000313" key="3">
    <source>
        <dbReference type="Proteomes" id="UP000785613"/>
    </source>
</evidence>